<dbReference type="EMBL" id="VSSQ01000040">
    <property type="protein sequence ID" value="MPL68039.1"/>
    <property type="molecule type" value="Genomic_DNA"/>
</dbReference>
<organism evidence="1">
    <name type="scientific">bioreactor metagenome</name>
    <dbReference type="NCBI Taxonomy" id="1076179"/>
    <lineage>
        <taxon>unclassified sequences</taxon>
        <taxon>metagenomes</taxon>
        <taxon>ecological metagenomes</taxon>
    </lineage>
</organism>
<accession>A0A644TN70</accession>
<sequence>MTEGTEKLSHFMKKISDRQEASIEDSLGVDIADDDLRQDCCDEECPCPCPCPPECPTRGISIANVMQSLKDID</sequence>
<protein>
    <submittedName>
        <fullName evidence="1">Uncharacterized protein</fullName>
    </submittedName>
</protein>
<evidence type="ECO:0000313" key="1">
    <source>
        <dbReference type="EMBL" id="MPL68039.1"/>
    </source>
</evidence>
<name>A0A644TN70_9ZZZZ</name>
<proteinExistence type="predicted"/>
<reference evidence="1" key="1">
    <citation type="submission" date="2019-08" db="EMBL/GenBank/DDBJ databases">
        <authorList>
            <person name="Kucharzyk K."/>
            <person name="Murdoch R.W."/>
            <person name="Higgins S."/>
            <person name="Loffler F."/>
        </authorList>
    </citation>
    <scope>NUCLEOTIDE SEQUENCE</scope>
</reference>
<dbReference type="AlphaFoldDB" id="A0A644TN70"/>
<comment type="caution">
    <text evidence="1">The sequence shown here is derived from an EMBL/GenBank/DDBJ whole genome shotgun (WGS) entry which is preliminary data.</text>
</comment>
<gene>
    <name evidence="1" type="ORF">SDC9_13752</name>
</gene>